<feature type="region of interest" description="Disordered" evidence="1">
    <location>
        <begin position="1"/>
        <end position="25"/>
    </location>
</feature>
<keyword evidence="3" id="KW-1185">Reference proteome</keyword>
<dbReference type="EMBL" id="UYRR01037776">
    <property type="protein sequence ID" value="VDK71485.1"/>
    <property type="molecule type" value="Genomic_DNA"/>
</dbReference>
<reference evidence="4" key="1">
    <citation type="submission" date="2017-02" db="UniProtKB">
        <authorList>
            <consortium name="WormBaseParasite"/>
        </authorList>
    </citation>
    <scope>IDENTIFICATION</scope>
</reference>
<dbReference type="WBParaSite" id="ASIM_0002032201-mRNA-1">
    <property type="protein sequence ID" value="ASIM_0002032201-mRNA-1"/>
    <property type="gene ID" value="ASIM_0002032201"/>
</dbReference>
<dbReference type="AlphaFoldDB" id="A0A0M3KH57"/>
<sequence>MAPDCSDDNDYRDSLGRLERKTSEHVTVNKHETLYRSIEERLADAEDGN</sequence>
<gene>
    <name evidence="2" type="ORF">ASIM_LOCUS19705</name>
</gene>
<dbReference type="Proteomes" id="UP000267096">
    <property type="component" value="Unassembled WGS sequence"/>
</dbReference>
<evidence type="ECO:0000313" key="3">
    <source>
        <dbReference type="Proteomes" id="UP000267096"/>
    </source>
</evidence>
<accession>A0A0M3KH57</accession>
<evidence type="ECO:0000256" key="1">
    <source>
        <dbReference type="SAM" id="MobiDB-lite"/>
    </source>
</evidence>
<evidence type="ECO:0000313" key="4">
    <source>
        <dbReference type="WBParaSite" id="ASIM_0002032201-mRNA-1"/>
    </source>
</evidence>
<proteinExistence type="predicted"/>
<evidence type="ECO:0000313" key="2">
    <source>
        <dbReference type="EMBL" id="VDK71485.1"/>
    </source>
</evidence>
<dbReference type="OrthoDB" id="3549872at2759"/>
<protein>
    <submittedName>
        <fullName evidence="4">Addiction module toxin RelE</fullName>
    </submittedName>
</protein>
<organism evidence="4">
    <name type="scientific">Anisakis simplex</name>
    <name type="common">Herring worm</name>
    <dbReference type="NCBI Taxonomy" id="6269"/>
    <lineage>
        <taxon>Eukaryota</taxon>
        <taxon>Metazoa</taxon>
        <taxon>Ecdysozoa</taxon>
        <taxon>Nematoda</taxon>
        <taxon>Chromadorea</taxon>
        <taxon>Rhabditida</taxon>
        <taxon>Spirurina</taxon>
        <taxon>Ascaridomorpha</taxon>
        <taxon>Ascaridoidea</taxon>
        <taxon>Anisakidae</taxon>
        <taxon>Anisakis</taxon>
        <taxon>Anisakis simplex complex</taxon>
    </lineage>
</organism>
<reference evidence="2 3" key="2">
    <citation type="submission" date="2018-11" db="EMBL/GenBank/DDBJ databases">
        <authorList>
            <consortium name="Pathogen Informatics"/>
        </authorList>
    </citation>
    <scope>NUCLEOTIDE SEQUENCE [LARGE SCALE GENOMIC DNA]</scope>
</reference>
<feature type="compositionally biased region" description="Basic and acidic residues" evidence="1">
    <location>
        <begin position="9"/>
        <end position="25"/>
    </location>
</feature>
<name>A0A0M3KH57_ANISI</name>